<keyword evidence="2" id="KW-1185">Reference proteome</keyword>
<accession>A0A232FEM6</accession>
<evidence type="ECO:0000313" key="2">
    <source>
        <dbReference type="Proteomes" id="UP000215335"/>
    </source>
</evidence>
<dbReference type="Proteomes" id="UP000215335">
    <property type="component" value="Unassembled WGS sequence"/>
</dbReference>
<comment type="caution">
    <text evidence="1">The sequence shown here is derived from an EMBL/GenBank/DDBJ whole genome shotgun (WGS) entry which is preliminary data.</text>
</comment>
<evidence type="ECO:0000313" key="1">
    <source>
        <dbReference type="EMBL" id="OXU29003.1"/>
    </source>
</evidence>
<dbReference type="EMBL" id="NNAY01000348">
    <property type="protein sequence ID" value="OXU29003.1"/>
    <property type="molecule type" value="Genomic_DNA"/>
</dbReference>
<protein>
    <submittedName>
        <fullName evidence="1">Uncharacterized protein</fullName>
    </submittedName>
</protein>
<dbReference type="OrthoDB" id="7701458at2759"/>
<proteinExistence type="predicted"/>
<organism evidence="1 2">
    <name type="scientific">Trichomalopsis sarcophagae</name>
    <dbReference type="NCBI Taxonomy" id="543379"/>
    <lineage>
        <taxon>Eukaryota</taxon>
        <taxon>Metazoa</taxon>
        <taxon>Ecdysozoa</taxon>
        <taxon>Arthropoda</taxon>
        <taxon>Hexapoda</taxon>
        <taxon>Insecta</taxon>
        <taxon>Pterygota</taxon>
        <taxon>Neoptera</taxon>
        <taxon>Endopterygota</taxon>
        <taxon>Hymenoptera</taxon>
        <taxon>Apocrita</taxon>
        <taxon>Proctotrupomorpha</taxon>
        <taxon>Chalcidoidea</taxon>
        <taxon>Pteromalidae</taxon>
        <taxon>Pteromalinae</taxon>
        <taxon>Trichomalopsis</taxon>
    </lineage>
</organism>
<name>A0A232FEM6_9HYME</name>
<sequence>MAAEMVDPLTRGCTRCEGYPDEELTHQQLALVSEAVQTKIDKIPNGPWPEFDDSFNTFSRD</sequence>
<reference evidence="1 2" key="1">
    <citation type="journal article" date="2017" name="Curr. Biol.">
        <title>The Evolution of Venom by Co-option of Single-Copy Genes.</title>
        <authorList>
            <person name="Martinson E.O."/>
            <person name="Mrinalini"/>
            <person name="Kelkar Y.D."/>
            <person name="Chang C.H."/>
            <person name="Werren J.H."/>
        </authorList>
    </citation>
    <scope>NUCLEOTIDE SEQUENCE [LARGE SCALE GENOMIC DNA]</scope>
    <source>
        <strain evidence="1 2">Alberta</strain>
        <tissue evidence="1">Whole body</tissue>
    </source>
</reference>
<dbReference type="AlphaFoldDB" id="A0A232FEM6"/>
<gene>
    <name evidence="1" type="ORF">TSAR_014429</name>
</gene>